<organism evidence="2 3">
    <name type="scientific">Lentzea albida</name>
    <dbReference type="NCBI Taxonomy" id="65499"/>
    <lineage>
        <taxon>Bacteria</taxon>
        <taxon>Bacillati</taxon>
        <taxon>Actinomycetota</taxon>
        <taxon>Actinomycetes</taxon>
        <taxon>Pseudonocardiales</taxon>
        <taxon>Pseudonocardiaceae</taxon>
        <taxon>Lentzea</taxon>
    </lineage>
</organism>
<reference evidence="3" key="1">
    <citation type="submission" date="2016-10" db="EMBL/GenBank/DDBJ databases">
        <authorList>
            <person name="Varghese N."/>
            <person name="Submissions S."/>
        </authorList>
    </citation>
    <scope>NUCLEOTIDE SEQUENCE [LARGE SCALE GENOMIC DNA]</scope>
    <source>
        <strain evidence="3">DSM 44437</strain>
    </source>
</reference>
<gene>
    <name evidence="2" type="ORF">SAMN04488000_105248</name>
</gene>
<evidence type="ECO:0000259" key="1">
    <source>
        <dbReference type="Pfam" id="PF13480"/>
    </source>
</evidence>
<name>A0A1H9KAE6_9PSEU</name>
<feature type="domain" description="BioF2-like acetyltransferase" evidence="1">
    <location>
        <begin position="175"/>
        <end position="312"/>
    </location>
</feature>
<proteinExistence type="predicted"/>
<dbReference type="RefSeq" id="WP_143091578.1">
    <property type="nucleotide sequence ID" value="NZ_FOFV01000005.1"/>
</dbReference>
<keyword evidence="3" id="KW-1185">Reference proteome</keyword>
<protein>
    <recommendedName>
        <fullName evidence="1">BioF2-like acetyltransferase domain-containing protein</fullName>
    </recommendedName>
</protein>
<dbReference type="EMBL" id="FOFV01000005">
    <property type="protein sequence ID" value="SEQ96114.1"/>
    <property type="molecule type" value="Genomic_DNA"/>
</dbReference>
<dbReference type="Pfam" id="PF13480">
    <property type="entry name" value="Acetyltransf_6"/>
    <property type="match status" value="1"/>
</dbReference>
<accession>A0A1H9KAE6</accession>
<dbReference type="OrthoDB" id="6028172at2"/>
<dbReference type="InterPro" id="IPR016181">
    <property type="entry name" value="Acyl_CoA_acyltransferase"/>
</dbReference>
<dbReference type="Proteomes" id="UP000199503">
    <property type="component" value="Unassembled WGS sequence"/>
</dbReference>
<dbReference type="STRING" id="65499.SAMN04488000_105248"/>
<evidence type="ECO:0000313" key="2">
    <source>
        <dbReference type="EMBL" id="SEQ96114.1"/>
    </source>
</evidence>
<sequence>MHVEFSSSIREIDPADWDAVVHRAGAPVFYQHAYVSAYERLPLTEVDAFAYFVVRDADRAVAVAPAYLQTAAKPLRRLHEAYPEAAGQPALLSPSWHCYDAHVPATADVLPRLLDTMNRTASILGARWCGFMNVQRGGALSHGLRAAGLPARHLNDRWVTGLTTYAHYLASLSPRARANLRRNERRAQEAGVTTEVLPVHFASLDQITLLCVKTASRFENNGYHPGTTFPRFVTALDDLAHVIEVRQHGRLVAAGVCLTDATRFHTWTCGVDYAVEGGYSPFAVLFAESVKLAIRLGKSILEDGRDNAAFKRRHGLRPCHLDAVLHRV</sequence>
<dbReference type="Gene3D" id="3.40.630.30">
    <property type="match status" value="1"/>
</dbReference>
<dbReference type="AlphaFoldDB" id="A0A1H9KAE6"/>
<evidence type="ECO:0000313" key="3">
    <source>
        <dbReference type="Proteomes" id="UP000199503"/>
    </source>
</evidence>
<dbReference type="SUPFAM" id="SSF55729">
    <property type="entry name" value="Acyl-CoA N-acyltransferases (Nat)"/>
    <property type="match status" value="1"/>
</dbReference>
<dbReference type="InterPro" id="IPR038740">
    <property type="entry name" value="BioF2-like_GNAT_dom"/>
</dbReference>